<evidence type="ECO:0000256" key="1">
    <source>
        <dbReference type="SAM" id="MobiDB-lite"/>
    </source>
</evidence>
<keyword evidence="2" id="KW-0472">Membrane</keyword>
<accession>A0A6B0YWY7</accession>
<comment type="caution">
    <text evidence="3">The sequence shown here is derived from an EMBL/GenBank/DDBJ whole genome shotgun (WGS) entry which is preliminary data.</text>
</comment>
<name>A0A6B0YWY7_9CHLR</name>
<keyword evidence="2" id="KW-1133">Transmembrane helix</keyword>
<dbReference type="EMBL" id="VXRG01000090">
    <property type="protein sequence ID" value="MXY93918.1"/>
    <property type="molecule type" value="Genomic_DNA"/>
</dbReference>
<keyword evidence="2" id="KW-0812">Transmembrane</keyword>
<dbReference type="AlphaFoldDB" id="A0A6B0YWY7"/>
<sequence length="271" mass="29948">MSELDSSSTVLEERARKREAIGLSPHRPTAKTVVHSPPEPKRGLPVALLALSLLTATAVVLLFLNRSIFTQGPVGWRAPATVDAGRLIVRDDFAEPHFDLPVRSDQDSEQRYVGDLYLIQVNQPGARVWTALGQPLPGAYRLEADLRLDPQERYALGYGGLIVRYQNDENFYLFVVDREGRYRIELVEEGAWRTVRPWTPLSSQSSGRQAIVAVVDDGAELRLLVNAVQEDTVSDPRLPAGDVGLAVGARSPGRARGLFDWVALYEIPLAD</sequence>
<gene>
    <name evidence="3" type="ORF">F4Y42_10790</name>
</gene>
<evidence type="ECO:0000313" key="3">
    <source>
        <dbReference type="EMBL" id="MXY93918.1"/>
    </source>
</evidence>
<proteinExistence type="predicted"/>
<reference evidence="3" key="1">
    <citation type="submission" date="2019-09" db="EMBL/GenBank/DDBJ databases">
        <title>Characterisation of the sponge microbiome using genome-centric metagenomics.</title>
        <authorList>
            <person name="Engelberts J.P."/>
            <person name="Robbins S.J."/>
            <person name="De Goeij J.M."/>
            <person name="Aranda M."/>
            <person name="Bell S.C."/>
            <person name="Webster N.S."/>
        </authorList>
    </citation>
    <scope>NUCLEOTIDE SEQUENCE</scope>
    <source>
        <strain evidence="3">SB0664_bin_27</strain>
    </source>
</reference>
<organism evidence="3">
    <name type="scientific">Caldilineaceae bacterium SB0664_bin_27</name>
    <dbReference type="NCBI Taxonomy" id="2605260"/>
    <lineage>
        <taxon>Bacteria</taxon>
        <taxon>Bacillati</taxon>
        <taxon>Chloroflexota</taxon>
        <taxon>Caldilineae</taxon>
        <taxon>Caldilineales</taxon>
        <taxon>Caldilineaceae</taxon>
    </lineage>
</organism>
<feature type="transmembrane region" description="Helical" evidence="2">
    <location>
        <begin position="44"/>
        <end position="64"/>
    </location>
</feature>
<dbReference type="Gene3D" id="2.60.120.560">
    <property type="entry name" value="Exo-inulinase, domain 1"/>
    <property type="match status" value="1"/>
</dbReference>
<feature type="region of interest" description="Disordered" evidence="1">
    <location>
        <begin position="17"/>
        <end position="38"/>
    </location>
</feature>
<protein>
    <submittedName>
        <fullName evidence="3">LamG domain-containing protein</fullName>
    </submittedName>
</protein>
<evidence type="ECO:0000256" key="2">
    <source>
        <dbReference type="SAM" id="Phobius"/>
    </source>
</evidence>